<dbReference type="EMBL" id="QGKY02000089">
    <property type="protein sequence ID" value="KAF2615278.1"/>
    <property type="molecule type" value="Genomic_DNA"/>
</dbReference>
<protein>
    <submittedName>
        <fullName evidence="1">Uncharacterized protein</fullName>
    </submittedName>
</protein>
<organism evidence="1">
    <name type="scientific">Brassica cretica</name>
    <name type="common">Mustard</name>
    <dbReference type="NCBI Taxonomy" id="69181"/>
    <lineage>
        <taxon>Eukaryota</taxon>
        <taxon>Viridiplantae</taxon>
        <taxon>Streptophyta</taxon>
        <taxon>Embryophyta</taxon>
        <taxon>Tracheophyta</taxon>
        <taxon>Spermatophyta</taxon>
        <taxon>Magnoliopsida</taxon>
        <taxon>eudicotyledons</taxon>
        <taxon>Gunneridae</taxon>
        <taxon>Pentapetalae</taxon>
        <taxon>rosids</taxon>
        <taxon>malvids</taxon>
        <taxon>Brassicales</taxon>
        <taxon>Brassicaceae</taxon>
        <taxon>Brassiceae</taxon>
        <taxon>Brassica</taxon>
    </lineage>
</organism>
<sequence>MKSLAIGNKIPFIESDDTQREFPTKDSFGHHHTNAANQLVVLSRRVYCEATHGERFEGVSMPGPVLGIYFVYHKLPEPPTPSRICPRTQDIAAFRIRHSN</sequence>
<name>A0A8S9MAV9_BRACR</name>
<proteinExistence type="predicted"/>
<reference evidence="1" key="1">
    <citation type="submission" date="2019-12" db="EMBL/GenBank/DDBJ databases">
        <title>Genome sequencing and annotation of Brassica cretica.</title>
        <authorList>
            <person name="Studholme D.J."/>
            <person name="Sarris P.F."/>
        </authorList>
    </citation>
    <scope>NUCLEOTIDE SEQUENCE</scope>
    <source>
        <strain evidence="1">PFS-102/07</strain>
        <tissue evidence="1">Leaf</tissue>
    </source>
</reference>
<accession>A0A8S9MAV9</accession>
<comment type="caution">
    <text evidence="1">The sequence shown here is derived from an EMBL/GenBank/DDBJ whole genome shotgun (WGS) entry which is preliminary data.</text>
</comment>
<dbReference type="AlphaFoldDB" id="A0A8S9MAV9"/>
<evidence type="ECO:0000313" key="1">
    <source>
        <dbReference type="EMBL" id="KAF2615278.1"/>
    </source>
</evidence>
<gene>
    <name evidence="1" type="ORF">F2Q70_00010613</name>
</gene>